<keyword evidence="3" id="KW-0812">Transmembrane</keyword>
<dbReference type="InterPro" id="IPR008927">
    <property type="entry name" value="6-PGluconate_DH-like_C_sf"/>
</dbReference>
<organism evidence="5 6">
    <name type="scientific">Hyaloscypha variabilis (strain UAMH 11265 / GT02V1 / F)</name>
    <name type="common">Meliniomyces variabilis</name>
    <dbReference type="NCBI Taxonomy" id="1149755"/>
    <lineage>
        <taxon>Eukaryota</taxon>
        <taxon>Fungi</taxon>
        <taxon>Dikarya</taxon>
        <taxon>Ascomycota</taxon>
        <taxon>Pezizomycotina</taxon>
        <taxon>Leotiomycetes</taxon>
        <taxon>Helotiales</taxon>
        <taxon>Hyaloscyphaceae</taxon>
        <taxon>Hyaloscypha</taxon>
        <taxon>Hyaloscypha variabilis</taxon>
    </lineage>
</organism>
<name>A0A2J6RS45_HYAVF</name>
<evidence type="ECO:0000256" key="3">
    <source>
        <dbReference type="SAM" id="Phobius"/>
    </source>
</evidence>
<gene>
    <name evidence="5" type="ORF">L207DRAFT_623475</name>
</gene>
<dbReference type="OrthoDB" id="435038at2759"/>
<dbReference type="SUPFAM" id="SSF51735">
    <property type="entry name" value="NAD(P)-binding Rossmann-fold domains"/>
    <property type="match status" value="1"/>
</dbReference>
<dbReference type="PANTHER" id="PTHR43580:SF3">
    <property type="entry name" value="6-PHOSPHOGLUCONATE DEHYDROGENASE FAMILY PROTEIN (AFU_ORTHOLOGUE AFUA_2G11600)"/>
    <property type="match status" value="1"/>
</dbReference>
<dbReference type="SUPFAM" id="SSF48179">
    <property type="entry name" value="6-phosphogluconate dehydrogenase C-terminal domain-like"/>
    <property type="match status" value="1"/>
</dbReference>
<evidence type="ECO:0000259" key="4">
    <source>
        <dbReference type="Pfam" id="PF03446"/>
    </source>
</evidence>
<dbReference type="InterPro" id="IPR036291">
    <property type="entry name" value="NAD(P)-bd_dom_sf"/>
</dbReference>
<reference evidence="5 6" key="1">
    <citation type="submission" date="2016-04" db="EMBL/GenBank/DDBJ databases">
        <title>A degradative enzymes factory behind the ericoid mycorrhizal symbiosis.</title>
        <authorList>
            <consortium name="DOE Joint Genome Institute"/>
            <person name="Martino E."/>
            <person name="Morin E."/>
            <person name="Grelet G."/>
            <person name="Kuo A."/>
            <person name="Kohler A."/>
            <person name="Daghino S."/>
            <person name="Barry K."/>
            <person name="Choi C."/>
            <person name="Cichocki N."/>
            <person name="Clum A."/>
            <person name="Copeland A."/>
            <person name="Hainaut M."/>
            <person name="Haridas S."/>
            <person name="Labutti K."/>
            <person name="Lindquist E."/>
            <person name="Lipzen A."/>
            <person name="Khouja H.-R."/>
            <person name="Murat C."/>
            <person name="Ohm R."/>
            <person name="Olson A."/>
            <person name="Spatafora J."/>
            <person name="Veneault-Fourrey C."/>
            <person name="Henrissat B."/>
            <person name="Grigoriev I."/>
            <person name="Martin F."/>
            <person name="Perotto S."/>
        </authorList>
    </citation>
    <scope>NUCLEOTIDE SEQUENCE [LARGE SCALE GENOMIC DNA]</scope>
    <source>
        <strain evidence="5 6">F</strain>
    </source>
</reference>
<feature type="compositionally biased region" description="Basic residues" evidence="2">
    <location>
        <begin position="11"/>
        <end position="30"/>
    </location>
</feature>
<dbReference type="GO" id="GO:0050661">
    <property type="term" value="F:NADP binding"/>
    <property type="evidence" value="ECO:0007669"/>
    <property type="project" value="InterPro"/>
</dbReference>
<feature type="non-terminal residue" evidence="5">
    <location>
        <position position="1"/>
    </location>
</feature>
<evidence type="ECO:0000313" key="5">
    <source>
        <dbReference type="EMBL" id="PMD41310.1"/>
    </source>
</evidence>
<dbReference type="Gene3D" id="3.40.50.720">
    <property type="entry name" value="NAD(P)-binding Rossmann-like Domain"/>
    <property type="match status" value="1"/>
</dbReference>
<evidence type="ECO:0000256" key="2">
    <source>
        <dbReference type="SAM" id="MobiDB-lite"/>
    </source>
</evidence>
<accession>A0A2J6RS45</accession>
<dbReference type="STRING" id="1149755.A0A2J6RS45"/>
<dbReference type="EMBL" id="KZ613944">
    <property type="protein sequence ID" value="PMD41310.1"/>
    <property type="molecule type" value="Genomic_DNA"/>
</dbReference>
<keyword evidence="3" id="KW-1133">Transmembrane helix</keyword>
<feature type="domain" description="6-phosphogluconate dehydrogenase NADP-binding" evidence="4">
    <location>
        <begin position="45"/>
        <end position="111"/>
    </location>
</feature>
<keyword evidence="6" id="KW-1185">Reference proteome</keyword>
<keyword evidence="3" id="KW-0472">Membrane</keyword>
<evidence type="ECO:0000256" key="1">
    <source>
        <dbReference type="ARBA" id="ARBA00007598"/>
    </source>
</evidence>
<dbReference type="PANTHER" id="PTHR43580">
    <property type="entry name" value="OXIDOREDUCTASE GLYR1-RELATED"/>
    <property type="match status" value="1"/>
</dbReference>
<proteinExistence type="inferred from homology"/>
<protein>
    <recommendedName>
        <fullName evidence="4">6-phosphogluconate dehydrogenase NADP-binding domain-containing protein</fullName>
    </recommendedName>
</protein>
<dbReference type="InterPro" id="IPR006115">
    <property type="entry name" value="6PGDH_NADP-bd"/>
</dbReference>
<feature type="region of interest" description="Disordered" evidence="2">
    <location>
        <begin position="1"/>
        <end position="30"/>
    </location>
</feature>
<dbReference type="Gene3D" id="1.10.1040.10">
    <property type="entry name" value="N-(1-d-carboxylethyl)-l-norvaline Dehydrogenase, domain 2"/>
    <property type="match status" value="1"/>
</dbReference>
<comment type="similarity">
    <text evidence="1">Belongs to the HIBADH-related family. NP60 subfamily.</text>
</comment>
<dbReference type="Pfam" id="PF03446">
    <property type="entry name" value="NAD_binding_2"/>
    <property type="match status" value="1"/>
</dbReference>
<feature type="transmembrane region" description="Helical" evidence="3">
    <location>
        <begin position="75"/>
        <end position="96"/>
    </location>
</feature>
<dbReference type="Proteomes" id="UP000235786">
    <property type="component" value="Unassembled WGS sequence"/>
</dbReference>
<evidence type="ECO:0000313" key="6">
    <source>
        <dbReference type="Proteomes" id="UP000235786"/>
    </source>
</evidence>
<dbReference type="InterPro" id="IPR013328">
    <property type="entry name" value="6PGD_dom2"/>
</dbReference>
<dbReference type="AlphaFoldDB" id="A0A2J6RS45"/>
<dbReference type="InterPro" id="IPR051265">
    <property type="entry name" value="HIBADH-related_NP60_sf"/>
</dbReference>
<sequence>THQNHSSALNPRRRPARRHHLHHHRHRRRQHRNCVDCLTSPWGLKGKLWAGSSTVDPATIIKLAAMVKEGGGDFLAMPVFGAAAMAIAGQLVYVPVGPKRCIDRIRPFLNGVMGASTIDISDQAYEKTNQLKCIGNMFLLGMVETLSEACVVAEKCEVGNEALHKFVTSIFPEGPYVLHSRRMLSSGWHRQKEPLFDIALARKDARHASLNKMVAR</sequence>